<gene>
    <name evidence="1" type="ORF">LCGC14_2391320</name>
</gene>
<evidence type="ECO:0008006" key="2">
    <source>
        <dbReference type="Google" id="ProtNLM"/>
    </source>
</evidence>
<evidence type="ECO:0000313" key="1">
    <source>
        <dbReference type="EMBL" id="KKL26829.1"/>
    </source>
</evidence>
<dbReference type="AlphaFoldDB" id="A0A0F9BY75"/>
<comment type="caution">
    <text evidence="1">The sequence shown here is derived from an EMBL/GenBank/DDBJ whole genome shotgun (WGS) entry which is preliminary data.</text>
</comment>
<sequence>KKTGDARPSRGYLGASVIGHECSRYLWFLFRKCCKPEFSGRMYRLFETGDLEEFRFTKELRAIGCEVHDVDGNGNQFEVNALGGHFSGHMDSAIYGLPEAPKTWHVGEYKTHNTKSFVKLKKEGVKVSKPLHYAQMQIYMHLSGMRRALYLARNKDTDYLYSERVKYNKEHAEAYMERARVIITRASVPDRITSRSNDWRCKFCGAWRICWGNEIYEKNGSPAEALPVPSLSCRQCCHATPDTREDIDIARWTCELGRSLCAEDQDRACERMLVLPDLISFAETVSSGGPTGSVPTWIRFRNHSDAKEWIHGKGGFSAKELLITPRDLLCDGMVRKSKELFGAEIQGVAHDILARYPEEDCEIIYKGPASGMQEAWAASQLAHKTPISVADMEEYRAQKYEGGWVVIEWKDGDKVQPLTGTIQETIFEIRKGKE</sequence>
<proteinExistence type="predicted"/>
<organism evidence="1">
    <name type="scientific">marine sediment metagenome</name>
    <dbReference type="NCBI Taxonomy" id="412755"/>
    <lineage>
        <taxon>unclassified sequences</taxon>
        <taxon>metagenomes</taxon>
        <taxon>ecological metagenomes</taxon>
    </lineage>
</organism>
<dbReference type="Gene3D" id="3.90.320.10">
    <property type="match status" value="1"/>
</dbReference>
<dbReference type="EMBL" id="LAZR01035694">
    <property type="protein sequence ID" value="KKL26829.1"/>
    <property type="molecule type" value="Genomic_DNA"/>
</dbReference>
<protein>
    <recommendedName>
        <fullName evidence="2">PD-(D/E)XK endonuclease-like domain-containing protein</fullName>
    </recommendedName>
</protein>
<accession>A0A0F9BY75</accession>
<dbReference type="InterPro" id="IPR011604">
    <property type="entry name" value="PDDEXK-like_dom_sf"/>
</dbReference>
<reference evidence="1" key="1">
    <citation type="journal article" date="2015" name="Nature">
        <title>Complex archaea that bridge the gap between prokaryotes and eukaryotes.</title>
        <authorList>
            <person name="Spang A."/>
            <person name="Saw J.H."/>
            <person name="Jorgensen S.L."/>
            <person name="Zaremba-Niedzwiedzka K."/>
            <person name="Martijn J."/>
            <person name="Lind A.E."/>
            <person name="van Eijk R."/>
            <person name="Schleper C."/>
            <person name="Guy L."/>
            <person name="Ettema T.J."/>
        </authorList>
    </citation>
    <scope>NUCLEOTIDE SEQUENCE</scope>
</reference>
<name>A0A0F9BY75_9ZZZZ</name>
<feature type="non-terminal residue" evidence="1">
    <location>
        <position position="1"/>
    </location>
</feature>